<dbReference type="Gene3D" id="3.50.50.60">
    <property type="entry name" value="FAD/NAD(P)-binding domain"/>
    <property type="match status" value="3"/>
</dbReference>
<accession>A0A4S4LP36</accession>
<dbReference type="GO" id="GO:0050660">
    <property type="term" value="F:flavin adenine dinucleotide binding"/>
    <property type="evidence" value="ECO:0007669"/>
    <property type="project" value="InterPro"/>
</dbReference>
<dbReference type="EMBL" id="SGPL01000335">
    <property type="protein sequence ID" value="THH13677.1"/>
    <property type="molecule type" value="Genomic_DNA"/>
</dbReference>
<dbReference type="GO" id="GO:0004499">
    <property type="term" value="F:N,N-dimethylaniline monooxygenase activity"/>
    <property type="evidence" value="ECO:0007669"/>
    <property type="project" value="InterPro"/>
</dbReference>
<organism evidence="5 6">
    <name type="scientific">Bondarzewia mesenterica</name>
    <dbReference type="NCBI Taxonomy" id="1095465"/>
    <lineage>
        <taxon>Eukaryota</taxon>
        <taxon>Fungi</taxon>
        <taxon>Dikarya</taxon>
        <taxon>Basidiomycota</taxon>
        <taxon>Agaricomycotina</taxon>
        <taxon>Agaricomycetes</taxon>
        <taxon>Russulales</taxon>
        <taxon>Bondarzewiaceae</taxon>
        <taxon>Bondarzewia</taxon>
    </lineage>
</organism>
<dbReference type="Pfam" id="PF00743">
    <property type="entry name" value="FMO-like"/>
    <property type="match status" value="1"/>
</dbReference>
<dbReference type="AlphaFoldDB" id="A0A4S4LP36"/>
<dbReference type="SUPFAM" id="SSF51905">
    <property type="entry name" value="FAD/NAD(P)-binding domain"/>
    <property type="match status" value="3"/>
</dbReference>
<sequence>MSTTGASDSASSVKESFRTGSFSIDEYRRMKVVCIGAGFSGVVAGIRTFGSMRKQRALEGLGLPISTRDWHVTYLLIVINSPLSQTRFNASAPQTQWSASYAPGPEILAYLHHLVEKYKLMKYIRLQHELMHARWDEDSGKWHLRLRRPRFPRNVDGEMDGIPKDGEFSSTSESYTPVDEEFEEFEDVADIVFLGTGILSRWSWPNVDGLSGFKGRVLHSAQWDVSDGAWEEGVKGWGDKTVGVIGIGSSAIQIVPALQSKVKKVVNLARGKTWISSSFSESKMAELLSRQPGAGNYIFTDEEKESFKDPEYYKRFRHEVESDLNSVHGVSQRGSDMQKAAAAAFKSAMVQKLAKKPEIAGYIVPSFDVSCRRLTPGPGYLESLCEDNVDFETRSIKRITPTGVEFVDGGHTELDILVCATGFDTSFRMPFDVVGRARDLRERWDPHAVTYLSVAVDGFPNMFFSLGPNSAVNSGSLLILMERQVDYAVAATLKLQKERLKSIEVKAEAVADFDEYMKACYSSLAWHDSWLTLIHTPGLLFEGSSTPSLYQCNSWYRSPDGAITGLWPGSCLHAVRALSNPRWEDFNYEPLPGDKTRARFFWLGDGSTYNEKMMTGDRAWYLNDEQVDIPPGKVESFHCVSGIV</sequence>
<reference evidence="5 6" key="1">
    <citation type="submission" date="2019-02" db="EMBL/GenBank/DDBJ databases">
        <title>Genome sequencing of the rare red list fungi Bondarzewia mesenterica.</title>
        <authorList>
            <person name="Buettner E."/>
            <person name="Kellner H."/>
        </authorList>
    </citation>
    <scope>NUCLEOTIDE SEQUENCE [LARGE SCALE GENOMIC DNA]</scope>
    <source>
        <strain evidence="5 6">DSM 108281</strain>
    </source>
</reference>
<dbReference type="OrthoDB" id="74360at2759"/>
<name>A0A4S4LP36_9AGAM</name>
<dbReference type="PANTHER" id="PTHR42877">
    <property type="entry name" value="L-ORNITHINE N(5)-MONOOXYGENASE-RELATED"/>
    <property type="match status" value="1"/>
</dbReference>
<dbReference type="PANTHER" id="PTHR42877:SF7">
    <property type="entry name" value="FLAVIN-BINDING MONOOXYGENASE-RELATED"/>
    <property type="match status" value="1"/>
</dbReference>
<protein>
    <submittedName>
        <fullName evidence="5">Uncharacterized protein</fullName>
    </submittedName>
</protein>
<dbReference type="GO" id="GO:0050661">
    <property type="term" value="F:NADP binding"/>
    <property type="evidence" value="ECO:0007669"/>
    <property type="project" value="InterPro"/>
</dbReference>
<evidence type="ECO:0000256" key="3">
    <source>
        <dbReference type="ARBA" id="ARBA00022827"/>
    </source>
</evidence>
<dbReference type="InterPro" id="IPR020946">
    <property type="entry name" value="Flavin_mOase-like"/>
</dbReference>
<dbReference type="Proteomes" id="UP000310158">
    <property type="component" value="Unassembled WGS sequence"/>
</dbReference>
<dbReference type="InterPro" id="IPR051209">
    <property type="entry name" value="FAD-bind_Monooxygenase_sf"/>
</dbReference>
<evidence type="ECO:0000313" key="5">
    <source>
        <dbReference type="EMBL" id="THH13677.1"/>
    </source>
</evidence>
<evidence type="ECO:0000256" key="4">
    <source>
        <dbReference type="ARBA" id="ARBA00023002"/>
    </source>
</evidence>
<comment type="caution">
    <text evidence="5">The sequence shown here is derived from an EMBL/GenBank/DDBJ whole genome shotgun (WGS) entry which is preliminary data.</text>
</comment>
<keyword evidence="6" id="KW-1185">Reference proteome</keyword>
<keyword evidence="2" id="KW-0285">Flavoprotein</keyword>
<evidence type="ECO:0000256" key="2">
    <source>
        <dbReference type="ARBA" id="ARBA00022630"/>
    </source>
</evidence>
<evidence type="ECO:0000313" key="6">
    <source>
        <dbReference type="Proteomes" id="UP000310158"/>
    </source>
</evidence>
<comment type="similarity">
    <text evidence="1">Belongs to the FAD-binding monooxygenase family.</text>
</comment>
<gene>
    <name evidence="5" type="ORF">EW146_g6564</name>
</gene>
<evidence type="ECO:0000256" key="1">
    <source>
        <dbReference type="ARBA" id="ARBA00010139"/>
    </source>
</evidence>
<dbReference type="InterPro" id="IPR036188">
    <property type="entry name" value="FAD/NAD-bd_sf"/>
</dbReference>
<proteinExistence type="inferred from homology"/>
<keyword evidence="4" id="KW-0560">Oxidoreductase</keyword>
<keyword evidence="3" id="KW-0274">FAD</keyword>